<accession>A0ABV4U5X9</accession>
<comment type="caution">
    <text evidence="6">The sequence shown here is derived from an EMBL/GenBank/DDBJ whole genome shotgun (WGS) entry which is preliminary data.</text>
</comment>
<comment type="subunit">
    <text evidence="4">Homodimer; the beta-strands of each monomer intercalate to form a hydrophobic core, while the alpha-helices form wings that extend away from the core.</text>
</comment>
<dbReference type="Gene3D" id="2.60.40.4380">
    <property type="entry name" value="Translational regulator CsrA"/>
    <property type="match status" value="1"/>
</dbReference>
<gene>
    <name evidence="4 6" type="primary">csrA</name>
    <name evidence="6" type="ORF">ACERK3_12000</name>
</gene>
<evidence type="ECO:0000256" key="3">
    <source>
        <dbReference type="ARBA" id="ARBA00022884"/>
    </source>
</evidence>
<dbReference type="PANTHER" id="PTHR34984:SF1">
    <property type="entry name" value="CARBON STORAGE REGULATOR"/>
    <property type="match status" value="1"/>
</dbReference>
<dbReference type="Pfam" id="PF02599">
    <property type="entry name" value="CsrA"/>
    <property type="match status" value="1"/>
</dbReference>
<dbReference type="HAMAP" id="MF_00167">
    <property type="entry name" value="CsrA"/>
    <property type="match status" value="1"/>
</dbReference>
<comment type="similarity">
    <text evidence="4">Belongs to the CsrA/RsmA family.</text>
</comment>
<evidence type="ECO:0000256" key="5">
    <source>
        <dbReference type="SAM" id="MobiDB-lite"/>
    </source>
</evidence>
<dbReference type="RefSeq" id="WP_425345925.1">
    <property type="nucleotide sequence ID" value="NZ_JBGUBD010000006.1"/>
</dbReference>
<keyword evidence="4" id="KW-1005">Bacterial flagellum biogenesis</keyword>
<dbReference type="Proteomes" id="UP001575105">
    <property type="component" value="Unassembled WGS sequence"/>
</dbReference>
<organism evidence="6 7">
    <name type="scientific">Natronomicrosphaera hydrolytica</name>
    <dbReference type="NCBI Taxonomy" id="3242702"/>
    <lineage>
        <taxon>Bacteria</taxon>
        <taxon>Pseudomonadati</taxon>
        <taxon>Planctomycetota</taxon>
        <taxon>Phycisphaerae</taxon>
        <taxon>Phycisphaerales</taxon>
        <taxon>Phycisphaeraceae</taxon>
        <taxon>Natronomicrosphaera</taxon>
    </lineage>
</organism>
<dbReference type="SUPFAM" id="SSF117130">
    <property type="entry name" value="CsrA-like"/>
    <property type="match status" value="1"/>
</dbReference>
<dbReference type="NCBIfam" id="NF002469">
    <property type="entry name" value="PRK01712.1"/>
    <property type="match status" value="1"/>
</dbReference>
<dbReference type="InterPro" id="IPR036107">
    <property type="entry name" value="CsrA_sf"/>
</dbReference>
<evidence type="ECO:0000256" key="1">
    <source>
        <dbReference type="ARBA" id="ARBA00022490"/>
    </source>
</evidence>
<comment type="subcellular location">
    <subcellularLocation>
        <location evidence="4">Cytoplasm</location>
    </subcellularLocation>
</comment>
<evidence type="ECO:0000256" key="2">
    <source>
        <dbReference type="ARBA" id="ARBA00022845"/>
    </source>
</evidence>
<dbReference type="EMBL" id="JBGUBD010000006">
    <property type="protein sequence ID" value="MFA9479008.1"/>
    <property type="molecule type" value="Genomic_DNA"/>
</dbReference>
<proteinExistence type="inferred from homology"/>
<keyword evidence="2 4" id="KW-0810">Translation regulation</keyword>
<evidence type="ECO:0000313" key="6">
    <source>
        <dbReference type="EMBL" id="MFA9479008.1"/>
    </source>
</evidence>
<dbReference type="NCBIfam" id="TIGR00202">
    <property type="entry name" value="csrA"/>
    <property type="match status" value="1"/>
</dbReference>
<protein>
    <recommendedName>
        <fullName evidence="4">Translational regulator CsrA</fullName>
    </recommendedName>
</protein>
<feature type="compositionally biased region" description="Basic and acidic residues" evidence="5">
    <location>
        <begin position="62"/>
        <end position="76"/>
    </location>
</feature>
<evidence type="ECO:0000313" key="7">
    <source>
        <dbReference type="Proteomes" id="UP001575105"/>
    </source>
</evidence>
<comment type="function">
    <text evidence="4">A translational regulator that binds mRNA to regulate translation initiation and/or mRNA stability. Usually binds in the 5'-UTR at or near the Shine-Dalgarno sequence preventing ribosome-binding, thus repressing translation. Its main target seems to be the major flagellin gene, while its function is anatagonized by FliW.</text>
</comment>
<sequence length="94" mass="10923">MLVLSRQRDETIMIGDEVEITIVDIRGDKVRLGITAPRAIQVHRKEVYEAIRRENADAARVQVEDLRDMDRQLQDNHRRRPGETNGAHRRSVNP</sequence>
<reference evidence="6 7" key="1">
    <citation type="submission" date="2024-08" db="EMBL/GenBank/DDBJ databases">
        <title>Whole-genome sequencing of halo(alkali)philic microorganisms from hypersaline lakes.</title>
        <authorList>
            <person name="Sorokin D.Y."/>
            <person name="Merkel A.Y."/>
            <person name="Messina E."/>
            <person name="Yakimov M."/>
        </authorList>
    </citation>
    <scope>NUCLEOTIDE SEQUENCE [LARGE SCALE GENOMIC DNA]</scope>
    <source>
        <strain evidence="6 7">AB-hyl4</strain>
    </source>
</reference>
<evidence type="ECO:0000256" key="4">
    <source>
        <dbReference type="HAMAP-Rule" id="MF_00167"/>
    </source>
</evidence>
<keyword evidence="3 4" id="KW-0694">RNA-binding</keyword>
<name>A0ABV4U5X9_9BACT</name>
<keyword evidence="4" id="KW-0678">Repressor</keyword>
<feature type="region of interest" description="Disordered" evidence="5">
    <location>
        <begin position="62"/>
        <end position="94"/>
    </location>
</feature>
<keyword evidence="7" id="KW-1185">Reference proteome</keyword>
<dbReference type="InterPro" id="IPR003751">
    <property type="entry name" value="CsrA"/>
</dbReference>
<dbReference type="PANTHER" id="PTHR34984">
    <property type="entry name" value="CARBON STORAGE REGULATOR"/>
    <property type="match status" value="1"/>
</dbReference>
<keyword evidence="1 4" id="KW-0963">Cytoplasm</keyword>